<dbReference type="PANTHER" id="PTHR11783">
    <property type="entry name" value="SULFOTRANSFERASE SULT"/>
    <property type="match status" value="1"/>
</dbReference>
<accession>A0AA86W486</accession>
<dbReference type="Pfam" id="PF00685">
    <property type="entry name" value="Sulfotransfer_1"/>
    <property type="match status" value="1"/>
</dbReference>
<dbReference type="GO" id="GO:0008146">
    <property type="term" value="F:sulfotransferase activity"/>
    <property type="evidence" value="ECO:0007669"/>
    <property type="project" value="InterPro"/>
</dbReference>
<dbReference type="SUPFAM" id="SSF52540">
    <property type="entry name" value="P-loop containing nucleoside triphosphate hydrolases"/>
    <property type="match status" value="1"/>
</dbReference>
<dbReference type="InterPro" id="IPR000863">
    <property type="entry name" value="Sulfotransferase_dom"/>
</dbReference>
<reference evidence="5" key="1">
    <citation type="submission" date="2023-10" db="EMBL/GenBank/DDBJ databases">
        <authorList>
            <person name="Domelevo Entfellner J.-B."/>
        </authorList>
    </citation>
    <scope>NUCLEOTIDE SEQUENCE</scope>
</reference>
<evidence type="ECO:0000256" key="3">
    <source>
        <dbReference type="RuleBase" id="RU361155"/>
    </source>
</evidence>
<feature type="domain" description="Sulfotransferase" evidence="4">
    <location>
        <begin position="32"/>
        <end position="85"/>
    </location>
</feature>
<dbReference type="Gene3D" id="3.40.50.300">
    <property type="entry name" value="P-loop containing nucleotide triphosphate hydrolases"/>
    <property type="match status" value="1"/>
</dbReference>
<gene>
    <name evidence="5" type="ORF">AYBTSS11_LOCUS30500</name>
</gene>
<dbReference type="AlphaFoldDB" id="A0AA86W486"/>
<protein>
    <recommendedName>
        <fullName evidence="3">Sulfotransferase</fullName>
        <ecNumber evidence="3">2.8.2.-</ecNumber>
    </recommendedName>
</protein>
<keyword evidence="6" id="KW-1185">Reference proteome</keyword>
<evidence type="ECO:0000256" key="2">
    <source>
        <dbReference type="ARBA" id="ARBA00022679"/>
    </source>
</evidence>
<dbReference type="Gramene" id="rna-AYBTSS11_LOCUS30500">
    <property type="protein sequence ID" value="CAJ1978308.1"/>
    <property type="gene ID" value="gene-AYBTSS11_LOCUS30500"/>
</dbReference>
<comment type="similarity">
    <text evidence="1 3">Belongs to the sulfotransferase 1 family.</text>
</comment>
<evidence type="ECO:0000313" key="5">
    <source>
        <dbReference type="EMBL" id="CAJ1978308.1"/>
    </source>
</evidence>
<sequence length="93" mass="10862">MTEPRLFGTHTPFPSLPKSVKESRLSLPTFTLEDAFETFCNGVNFFGPWWSHVLGYWKASIDRPNKVLFLKYEDLKEDTEFHVKERAAQLLKV</sequence>
<evidence type="ECO:0000256" key="1">
    <source>
        <dbReference type="ARBA" id="ARBA00005771"/>
    </source>
</evidence>
<organism evidence="5 6">
    <name type="scientific">Sphenostylis stenocarpa</name>
    <dbReference type="NCBI Taxonomy" id="92480"/>
    <lineage>
        <taxon>Eukaryota</taxon>
        <taxon>Viridiplantae</taxon>
        <taxon>Streptophyta</taxon>
        <taxon>Embryophyta</taxon>
        <taxon>Tracheophyta</taxon>
        <taxon>Spermatophyta</taxon>
        <taxon>Magnoliopsida</taxon>
        <taxon>eudicotyledons</taxon>
        <taxon>Gunneridae</taxon>
        <taxon>Pentapetalae</taxon>
        <taxon>rosids</taxon>
        <taxon>fabids</taxon>
        <taxon>Fabales</taxon>
        <taxon>Fabaceae</taxon>
        <taxon>Papilionoideae</taxon>
        <taxon>50 kb inversion clade</taxon>
        <taxon>NPAAA clade</taxon>
        <taxon>indigoferoid/millettioid clade</taxon>
        <taxon>Phaseoleae</taxon>
        <taxon>Sphenostylis</taxon>
    </lineage>
</organism>
<name>A0AA86W486_9FABA</name>
<dbReference type="Proteomes" id="UP001189624">
    <property type="component" value="Chromosome 11"/>
</dbReference>
<dbReference type="EC" id="2.8.2.-" evidence="3"/>
<dbReference type="InterPro" id="IPR027417">
    <property type="entry name" value="P-loop_NTPase"/>
</dbReference>
<proteinExistence type="inferred from homology"/>
<evidence type="ECO:0000313" key="6">
    <source>
        <dbReference type="Proteomes" id="UP001189624"/>
    </source>
</evidence>
<dbReference type="EMBL" id="OY731408">
    <property type="protein sequence ID" value="CAJ1978308.1"/>
    <property type="molecule type" value="Genomic_DNA"/>
</dbReference>
<evidence type="ECO:0000259" key="4">
    <source>
        <dbReference type="Pfam" id="PF00685"/>
    </source>
</evidence>
<keyword evidence="2 3" id="KW-0808">Transferase</keyword>